<gene>
    <name evidence="2" type="ORF">M1E25_10980</name>
</gene>
<dbReference type="InterPro" id="IPR052036">
    <property type="entry name" value="Hydrolase/PRTase-associated"/>
</dbReference>
<keyword evidence="3" id="KW-1185">Reference proteome</keyword>
<evidence type="ECO:0000313" key="3">
    <source>
        <dbReference type="Proteomes" id="UP001167160"/>
    </source>
</evidence>
<dbReference type="PANTHER" id="PTHR31299:SF0">
    <property type="entry name" value="ESTERASE, PUTATIVE (AFU_ORTHOLOGUE AFUA_1G05850)-RELATED"/>
    <property type="match status" value="1"/>
</dbReference>
<dbReference type="CDD" id="cd14728">
    <property type="entry name" value="Ere-like"/>
    <property type="match status" value="1"/>
</dbReference>
<dbReference type="Pfam" id="PF05139">
    <property type="entry name" value="Erythro_esteras"/>
    <property type="match status" value="1"/>
</dbReference>
<dbReference type="PANTHER" id="PTHR31299">
    <property type="entry name" value="ESTERASE, PUTATIVE (AFU_ORTHOLOGUE AFUA_1G05850)-RELATED"/>
    <property type="match status" value="1"/>
</dbReference>
<organism evidence="2 3">
    <name type="scientific">Streptomyces meridianus</name>
    <dbReference type="NCBI Taxonomy" id="2938945"/>
    <lineage>
        <taxon>Bacteria</taxon>
        <taxon>Bacillati</taxon>
        <taxon>Actinomycetota</taxon>
        <taxon>Actinomycetes</taxon>
        <taxon>Kitasatosporales</taxon>
        <taxon>Streptomycetaceae</taxon>
        <taxon>Streptomyces</taxon>
    </lineage>
</organism>
<evidence type="ECO:0000313" key="2">
    <source>
        <dbReference type="EMBL" id="MCM2577872.1"/>
    </source>
</evidence>
<feature type="signal peptide" evidence="1">
    <location>
        <begin position="1"/>
        <end position="34"/>
    </location>
</feature>
<protein>
    <submittedName>
        <fullName evidence="2">Erythromycin esterase family protein</fullName>
    </submittedName>
</protein>
<dbReference type="Gene3D" id="1.20.1440.30">
    <property type="entry name" value="Biosynthetic Protein domain"/>
    <property type="match status" value="1"/>
</dbReference>
<dbReference type="EMBL" id="JAMQGM010000023">
    <property type="protein sequence ID" value="MCM2577872.1"/>
    <property type="molecule type" value="Genomic_DNA"/>
</dbReference>
<feature type="chain" id="PRO_5045287284" evidence="1">
    <location>
        <begin position="35"/>
        <end position="452"/>
    </location>
</feature>
<proteinExistence type="predicted"/>
<dbReference type="Gene3D" id="3.40.1660.10">
    <property type="entry name" value="EreA-like (biosynthetic domain)"/>
    <property type="match status" value="1"/>
</dbReference>
<dbReference type="Proteomes" id="UP001167160">
    <property type="component" value="Unassembled WGS sequence"/>
</dbReference>
<accession>A0ABT0X5Q5</accession>
<dbReference type="SUPFAM" id="SSF159501">
    <property type="entry name" value="EreA/ChaN-like"/>
    <property type="match status" value="1"/>
</dbReference>
<dbReference type="InterPro" id="IPR007815">
    <property type="entry name" value="Emycin_Estase"/>
</dbReference>
<dbReference type="Gene3D" id="3.30.1870.10">
    <property type="entry name" value="EreA-like, domain 2"/>
    <property type="match status" value="1"/>
</dbReference>
<dbReference type="InterPro" id="IPR014622">
    <property type="entry name" value="UCP036794_erythomycin"/>
</dbReference>
<keyword evidence="1" id="KW-0732">Signal</keyword>
<name>A0ABT0X5Q5_9ACTN</name>
<dbReference type="RefSeq" id="WP_251413340.1">
    <property type="nucleotide sequence ID" value="NZ_JAMQGM010000023.1"/>
</dbReference>
<dbReference type="PIRSF" id="PIRSF036794">
    <property type="entry name" value="UCP_erythr_ester"/>
    <property type="match status" value="1"/>
</dbReference>
<comment type="caution">
    <text evidence="2">The sequence shown here is derived from an EMBL/GenBank/DDBJ whole genome shotgun (WGS) entry which is preliminary data.</text>
</comment>
<reference evidence="2" key="1">
    <citation type="journal article" date="2023" name="Int. J. Syst. Evol. Microbiol.">
        <title>Streptomyces meridianus sp. nov. isolated from brackish water of the Tagus estuary in Alcochete, Portugal.</title>
        <authorList>
            <person name="Santos J.D.N."/>
            <person name="Klimek D."/>
            <person name="Calusinska M."/>
            <person name="Lobo Da Cunha A."/>
            <person name="Catita J."/>
            <person name="Goncalves H."/>
            <person name="Gonzalez I."/>
            <person name="Reyes F."/>
            <person name="Lage O.M."/>
        </authorList>
    </citation>
    <scope>NUCLEOTIDE SEQUENCE</scope>
    <source>
        <strain evidence="2">MTZ3.1</strain>
    </source>
</reference>
<sequence>MPPTGRLPSRAPAALLTLLLALCTLLTNQPAAHATSQPAPADPAVVAGLTRAARPLATTEPYGPLGDLRPFGRSVGAADLVGVGEGTHGTHEFFTLQHRLFRYLVEKKGFASFGRETGWGAGLDINAWVLGGPGDIRAIMRASFQADDILWANEEYARLFEWMRAHNAGHAEKLQFMGFDMTPVEPRLYDRVLDFVARHYPDLKPAFDDLYRGRPTGSVAEATREYQRRPAADLTDMAERARQAYLLLREQQPAPDPIAVQTARVIAQSTRFYAYPNTEEGITEALQDRDRTMAANVAWWHRYSHDRTVVSAHNSHVAYLEALPSDGFRRMGGFLRDRFGPDYTNLRTTFGQGSFNSSYVTDGYFGVRPYVVGPPPPGSNEYTLNKVPHPQYFADLRTLRGPARTWASMPRPSRFIGADFSYPVDMEKIALRRFSDMLIHLRRGTASHMLPQ</sequence>
<evidence type="ECO:0000256" key="1">
    <source>
        <dbReference type="SAM" id="SignalP"/>
    </source>
</evidence>